<comment type="caution">
    <text evidence="2">The sequence shown here is derived from an EMBL/GenBank/DDBJ whole genome shotgun (WGS) entry which is preliminary data.</text>
</comment>
<accession>A0ABQ8FGY1</accession>
<protein>
    <submittedName>
        <fullName evidence="2">Uncharacterized protein</fullName>
    </submittedName>
</protein>
<evidence type="ECO:0000313" key="2">
    <source>
        <dbReference type="EMBL" id="KAH6598110.1"/>
    </source>
</evidence>
<evidence type="ECO:0000313" key="3">
    <source>
        <dbReference type="Proteomes" id="UP001648503"/>
    </source>
</evidence>
<feature type="compositionally biased region" description="Low complexity" evidence="1">
    <location>
        <begin position="141"/>
        <end position="158"/>
    </location>
</feature>
<organism evidence="2 3">
    <name type="scientific">Batrachochytrium salamandrivorans</name>
    <dbReference type="NCBI Taxonomy" id="1357716"/>
    <lineage>
        <taxon>Eukaryota</taxon>
        <taxon>Fungi</taxon>
        <taxon>Fungi incertae sedis</taxon>
        <taxon>Chytridiomycota</taxon>
        <taxon>Chytridiomycota incertae sedis</taxon>
        <taxon>Chytridiomycetes</taxon>
        <taxon>Rhizophydiales</taxon>
        <taxon>Rhizophydiales incertae sedis</taxon>
        <taxon>Batrachochytrium</taxon>
    </lineage>
</organism>
<proteinExistence type="predicted"/>
<dbReference type="Proteomes" id="UP001648503">
    <property type="component" value="Unassembled WGS sequence"/>
</dbReference>
<feature type="region of interest" description="Disordered" evidence="1">
    <location>
        <begin position="239"/>
        <end position="258"/>
    </location>
</feature>
<gene>
    <name evidence="2" type="ORF">BASA50_003991</name>
</gene>
<feature type="region of interest" description="Disordered" evidence="1">
    <location>
        <begin position="53"/>
        <end position="75"/>
    </location>
</feature>
<sequence length="327" mass="34965">MLSTTQGKCARQPPIDMDMNTNAGISTMYKESPTYKKGDSAGHPYLHTSQAQAWDSGDGQFGPAKQSLSGLADYAPNPWASSNDVSLGSSNSSSQTSESNRISNGLITDDYLSSPLPSVSPSLVQRQQLPLSPARLHASEESLSSNNSNLHSVSSNSSGTHAIERAAGKHPSLDGQHGIYATNNADSSSRIPNGGSGLDQDALNKDINDGNHISAQETSNSIDGAIPGEQVDTVQNTTSMLDNQDDSPSSRQSTIDYGSTGDVRLAREALLRQALIQQSYLKDQMMRVFQTKSDYRQQSAENRLLHQYASNLMATTKRQGSQGGRGV</sequence>
<reference evidence="2 3" key="1">
    <citation type="submission" date="2021-02" db="EMBL/GenBank/DDBJ databases">
        <title>Variation within the Batrachochytrium salamandrivorans European outbreak.</title>
        <authorList>
            <person name="Kelly M."/>
            <person name="Pasmans F."/>
            <person name="Shea T.P."/>
            <person name="Munoz J.F."/>
            <person name="Carranza S."/>
            <person name="Cuomo C.A."/>
            <person name="Martel A."/>
        </authorList>
    </citation>
    <scope>NUCLEOTIDE SEQUENCE [LARGE SCALE GENOMIC DNA]</scope>
    <source>
        <strain evidence="2 3">AMFP18/2</strain>
    </source>
</reference>
<dbReference type="Gene3D" id="1.20.5.170">
    <property type="match status" value="1"/>
</dbReference>
<feature type="compositionally biased region" description="Polar residues" evidence="1">
    <location>
        <begin position="181"/>
        <end position="191"/>
    </location>
</feature>
<dbReference type="EMBL" id="JAFCIX010000116">
    <property type="protein sequence ID" value="KAH6598110.1"/>
    <property type="molecule type" value="Genomic_DNA"/>
</dbReference>
<keyword evidence="3" id="KW-1185">Reference proteome</keyword>
<evidence type="ECO:0000256" key="1">
    <source>
        <dbReference type="SAM" id="MobiDB-lite"/>
    </source>
</evidence>
<feature type="compositionally biased region" description="Polar residues" evidence="1">
    <location>
        <begin position="239"/>
        <end position="257"/>
    </location>
</feature>
<name>A0ABQ8FGY1_9FUNG</name>
<feature type="region of interest" description="Disordered" evidence="1">
    <location>
        <begin position="1"/>
        <end position="22"/>
    </location>
</feature>
<feature type="region of interest" description="Disordered" evidence="1">
    <location>
        <begin position="135"/>
        <end position="210"/>
    </location>
</feature>